<feature type="region of interest" description="Disordered" evidence="6">
    <location>
        <begin position="39"/>
        <end position="59"/>
    </location>
</feature>
<keyword evidence="8" id="KW-0732">Signal</keyword>
<dbReference type="InterPro" id="IPR022781">
    <property type="entry name" value="Flagellar_biosynth_FliO"/>
</dbReference>
<protein>
    <recommendedName>
        <fullName evidence="11">Flagellar protein</fullName>
    </recommendedName>
</protein>
<name>A0A1J5E5F4_9BACT</name>
<dbReference type="STRING" id="1817895.AUJ95_06665"/>
<dbReference type="GO" id="GO:0016020">
    <property type="term" value="C:membrane"/>
    <property type="evidence" value="ECO:0007669"/>
    <property type="project" value="InterPro"/>
</dbReference>
<keyword evidence="3 7" id="KW-0812">Transmembrane</keyword>
<dbReference type="AlphaFoldDB" id="A0A1J5E5F4"/>
<evidence type="ECO:0000313" key="9">
    <source>
        <dbReference type="EMBL" id="OIP38534.1"/>
    </source>
</evidence>
<feature type="signal peptide" evidence="8">
    <location>
        <begin position="1"/>
        <end position="24"/>
    </location>
</feature>
<feature type="chain" id="PRO_5013085800" description="Flagellar protein" evidence="8">
    <location>
        <begin position="25"/>
        <end position="220"/>
    </location>
</feature>
<evidence type="ECO:0000256" key="2">
    <source>
        <dbReference type="ARBA" id="ARBA00022475"/>
    </source>
</evidence>
<organism evidence="9 10">
    <name type="scientific">Candidatus Desantisbacteria bacterium CG2_30_40_21</name>
    <dbReference type="NCBI Taxonomy" id="1817895"/>
    <lineage>
        <taxon>Bacteria</taxon>
        <taxon>Candidatus Desantisiibacteriota</taxon>
    </lineage>
</organism>
<gene>
    <name evidence="9" type="ORF">AUJ95_06665</name>
</gene>
<feature type="compositionally biased region" description="Polar residues" evidence="6">
    <location>
        <begin position="45"/>
        <end position="59"/>
    </location>
</feature>
<comment type="caution">
    <text evidence="9">The sequence shown here is derived from an EMBL/GenBank/DDBJ whole genome shotgun (WGS) entry which is preliminary data.</text>
</comment>
<evidence type="ECO:0000256" key="8">
    <source>
        <dbReference type="SAM" id="SignalP"/>
    </source>
</evidence>
<evidence type="ECO:0000256" key="6">
    <source>
        <dbReference type="SAM" id="MobiDB-lite"/>
    </source>
</evidence>
<dbReference type="Pfam" id="PF04347">
    <property type="entry name" value="FliO"/>
    <property type="match status" value="1"/>
</dbReference>
<evidence type="ECO:0008006" key="11">
    <source>
        <dbReference type="Google" id="ProtNLM"/>
    </source>
</evidence>
<reference evidence="9 10" key="1">
    <citation type="journal article" date="2016" name="Environ. Microbiol.">
        <title>Genomic resolution of a cold subsurface aquifer community provides metabolic insights for novel microbes adapted to high CO concentrations.</title>
        <authorList>
            <person name="Probst A.J."/>
            <person name="Castelle C.J."/>
            <person name="Singh A."/>
            <person name="Brown C.T."/>
            <person name="Anantharaman K."/>
            <person name="Sharon I."/>
            <person name="Hug L.A."/>
            <person name="Burstein D."/>
            <person name="Emerson J.B."/>
            <person name="Thomas B.C."/>
            <person name="Banfield J.F."/>
        </authorList>
    </citation>
    <scope>NUCLEOTIDE SEQUENCE [LARGE SCALE GENOMIC DNA]</scope>
    <source>
        <strain evidence="9">CG2_30_40_21</strain>
    </source>
</reference>
<proteinExistence type="predicted"/>
<evidence type="ECO:0000256" key="5">
    <source>
        <dbReference type="ARBA" id="ARBA00023136"/>
    </source>
</evidence>
<comment type="subcellular location">
    <subcellularLocation>
        <location evidence="1">Cell membrane</location>
    </subcellularLocation>
</comment>
<accession>A0A1J5E5F4</accession>
<evidence type="ECO:0000256" key="1">
    <source>
        <dbReference type="ARBA" id="ARBA00004236"/>
    </source>
</evidence>
<feature type="transmembrane region" description="Helical" evidence="7">
    <location>
        <begin position="73"/>
        <end position="99"/>
    </location>
</feature>
<evidence type="ECO:0000256" key="4">
    <source>
        <dbReference type="ARBA" id="ARBA00022989"/>
    </source>
</evidence>
<sequence length="220" mass="24146">MQQLIFICLLISLSLLGRIFETEATETMTTVATTQAVSTQPTPTIQKTTGTEDQPVFTGNKNAPSSKGYKVNLFAVIVKTIMALIVIGLLIVGLLRFFFKNKVALFSGTKCINALASHPLSPNKYIQIVEIGNKLIILGITDSNINLLCEITDTDTIDLIKLQCSSEPPSTSLPFIEHLTGSVKKVLGNFGHMEGGKSKGYEEKVEFLKTQRDRLRRLEG</sequence>
<dbReference type="GO" id="GO:0044781">
    <property type="term" value="P:bacterial-type flagellum organization"/>
    <property type="evidence" value="ECO:0007669"/>
    <property type="project" value="InterPro"/>
</dbReference>
<evidence type="ECO:0000256" key="7">
    <source>
        <dbReference type="SAM" id="Phobius"/>
    </source>
</evidence>
<evidence type="ECO:0000256" key="3">
    <source>
        <dbReference type="ARBA" id="ARBA00022692"/>
    </source>
</evidence>
<keyword evidence="5 7" id="KW-0472">Membrane</keyword>
<evidence type="ECO:0000313" key="10">
    <source>
        <dbReference type="Proteomes" id="UP000183085"/>
    </source>
</evidence>
<dbReference type="EMBL" id="MNYI01000175">
    <property type="protein sequence ID" value="OIP38534.1"/>
    <property type="molecule type" value="Genomic_DNA"/>
</dbReference>
<keyword evidence="4 7" id="KW-1133">Transmembrane helix</keyword>
<keyword evidence="2" id="KW-1003">Cell membrane</keyword>
<dbReference type="Proteomes" id="UP000183085">
    <property type="component" value="Unassembled WGS sequence"/>
</dbReference>